<organism evidence="2 3">
    <name type="scientific">BD1-7 clade bacterium</name>
    <dbReference type="NCBI Taxonomy" id="2029982"/>
    <lineage>
        <taxon>Bacteria</taxon>
        <taxon>Pseudomonadati</taxon>
        <taxon>Pseudomonadota</taxon>
        <taxon>Gammaproteobacteria</taxon>
        <taxon>Cellvibrionales</taxon>
        <taxon>Spongiibacteraceae</taxon>
        <taxon>BD1-7 clade</taxon>
    </lineage>
</organism>
<proteinExistence type="predicted"/>
<evidence type="ECO:0000313" key="2">
    <source>
        <dbReference type="EMBL" id="CAA0116251.1"/>
    </source>
</evidence>
<name>A0A5S9QF42_9GAMM</name>
<evidence type="ECO:0000313" key="3">
    <source>
        <dbReference type="Proteomes" id="UP000434580"/>
    </source>
</evidence>
<protein>
    <recommendedName>
        <fullName evidence="4">HEAT repeat domain-containing protein</fullName>
    </recommendedName>
</protein>
<accession>A0A5S9QF42</accession>
<evidence type="ECO:0000313" key="1">
    <source>
        <dbReference type="EMBL" id="CAA0096951.1"/>
    </source>
</evidence>
<evidence type="ECO:0008006" key="4">
    <source>
        <dbReference type="Google" id="ProtNLM"/>
    </source>
</evidence>
<sequence length="452" mass="50996">MARSRQTFLRQLYAEHLEEASFLYLQRLNLLTDNELSWVEIQDFEARLYAHLDALVIGGQPVLDRFADSPAADAGEVFAVCAVYGLSDDLSGFMFVFAALDLSENDTCRAVTDALNMHAPAAWVKDLARLPFADKPAYLKVLLPFFYRQRLSMGKPALSMANNLLKEAPMMVPVFGHADLTTQPAILESVLEYVDSNDVLLRNEAAIVMLKQHQHGPLKQRLGAMPAETVTWQAMAVAMDVGLYQFLEQKSPDQLSDDAIRAFGLIGLPEAIPRLVKLLSNDEKATAAADALFSITGAPLYEDVFIADKFTEEELFPEEVDAFKRGELPMHLDQRPFGTNTRRISQDADLWLQWLTQFKQHFVLGKRHRMGALISPSQLVAVLQHEQSPHEIRRFTAWELECRYQSDVPFSVADTVLIQQQQIRKLHRWANLYDQEAGLDAGCWHIPQEAVA</sequence>
<dbReference type="AlphaFoldDB" id="A0A5S9QF42"/>
<dbReference type="Proteomes" id="UP000434580">
    <property type="component" value="Unassembled WGS sequence"/>
</dbReference>
<reference evidence="2 3" key="1">
    <citation type="submission" date="2019-11" db="EMBL/GenBank/DDBJ databases">
        <authorList>
            <person name="Holert J."/>
        </authorList>
    </citation>
    <scope>NUCLEOTIDE SEQUENCE [LARGE SCALE GENOMIC DNA]</scope>
    <source>
        <strain evidence="2">BC5_2</strain>
    </source>
</reference>
<dbReference type="EMBL" id="CACSII010000018">
    <property type="protein sequence ID" value="CAA0116251.1"/>
    <property type="molecule type" value="Genomic_DNA"/>
</dbReference>
<gene>
    <name evidence="2" type="ORF">DPBNPPHM_02053</name>
    <name evidence="1" type="ORF">DPBNPPHM_03473</name>
</gene>
<dbReference type="OrthoDB" id="6190717at2"/>
<dbReference type="EMBL" id="CACSII010000005">
    <property type="protein sequence ID" value="CAA0096951.1"/>
    <property type="molecule type" value="Genomic_DNA"/>
</dbReference>